<reference evidence="3" key="1">
    <citation type="submission" date="2019-09" db="EMBL/GenBank/DDBJ databases">
        <title>Mumia zhuanghuii sp. nov. isolated from the intestinal contents of plateau pika (Ochotona curzoniae) in the Qinghai-Tibet plateau of China.</title>
        <authorList>
            <person name="Tian Z."/>
        </authorList>
    </citation>
    <scope>NUCLEOTIDE SEQUENCE [LARGE SCALE GENOMIC DNA]</scope>
    <source>
        <strain evidence="3">L-033</strain>
    </source>
</reference>
<keyword evidence="2" id="KW-0808">Transferase</keyword>
<feature type="transmembrane region" description="Helical" evidence="1">
    <location>
        <begin position="44"/>
        <end position="64"/>
    </location>
</feature>
<proteinExistence type="predicted"/>
<dbReference type="EMBL" id="VYUY01000022">
    <property type="protein sequence ID" value="KAA9130089.1"/>
    <property type="molecule type" value="Genomic_DNA"/>
</dbReference>
<dbReference type="Proteomes" id="UP000326838">
    <property type="component" value="Unassembled WGS sequence"/>
</dbReference>
<evidence type="ECO:0000313" key="2">
    <source>
        <dbReference type="EMBL" id="KAA9130089.1"/>
    </source>
</evidence>
<keyword evidence="1" id="KW-0472">Membrane</keyword>
<dbReference type="AlphaFoldDB" id="A0A5N0T9U8"/>
<feature type="transmembrane region" description="Helical" evidence="1">
    <location>
        <begin position="76"/>
        <end position="95"/>
    </location>
</feature>
<dbReference type="GO" id="GO:0016301">
    <property type="term" value="F:kinase activity"/>
    <property type="evidence" value="ECO:0007669"/>
    <property type="project" value="UniProtKB-KW"/>
</dbReference>
<sequence length="132" mass="13128">MRHDLLSTIAGGFLVLEGIGIAVLAVMQAGAIFGGDTAVIDTALALLVLTVICAAAVVAFGVAVMRGRSWGRSGGIVTQLLILAIALGAATGAYAHPLLGLELAIPAIITFVLLVAAARRSAKAEGASPDAP</sequence>
<evidence type="ECO:0000256" key="1">
    <source>
        <dbReference type="SAM" id="Phobius"/>
    </source>
</evidence>
<dbReference type="RefSeq" id="WP_150895624.1">
    <property type="nucleotide sequence ID" value="NZ_VYUY01000022.1"/>
</dbReference>
<protein>
    <submittedName>
        <fullName evidence="2">Histidine kinase</fullName>
    </submittedName>
</protein>
<gene>
    <name evidence="2" type="ORF">F6B40_15540</name>
</gene>
<organism evidence="2 3">
    <name type="scientific">Microbacterium caowuchunii</name>
    <dbReference type="NCBI Taxonomy" id="2614638"/>
    <lineage>
        <taxon>Bacteria</taxon>
        <taxon>Bacillati</taxon>
        <taxon>Actinomycetota</taxon>
        <taxon>Actinomycetes</taxon>
        <taxon>Micrococcales</taxon>
        <taxon>Microbacteriaceae</taxon>
        <taxon>Microbacterium</taxon>
    </lineage>
</organism>
<keyword evidence="2" id="KW-0418">Kinase</keyword>
<keyword evidence="1" id="KW-1133">Transmembrane helix</keyword>
<accession>A0A5N0T9U8</accession>
<comment type="caution">
    <text evidence="2">The sequence shown here is derived from an EMBL/GenBank/DDBJ whole genome shotgun (WGS) entry which is preliminary data.</text>
</comment>
<name>A0A5N0T9U8_9MICO</name>
<keyword evidence="1" id="KW-0812">Transmembrane</keyword>
<keyword evidence="3" id="KW-1185">Reference proteome</keyword>
<evidence type="ECO:0000313" key="3">
    <source>
        <dbReference type="Proteomes" id="UP000326838"/>
    </source>
</evidence>
<feature type="transmembrane region" description="Helical" evidence="1">
    <location>
        <begin position="101"/>
        <end position="118"/>
    </location>
</feature>